<gene>
    <name evidence="2" type="ORF">HD599_001719</name>
</gene>
<keyword evidence="3" id="KW-1185">Reference proteome</keyword>
<dbReference type="InterPro" id="IPR036291">
    <property type="entry name" value="NAD(P)-bd_dom_sf"/>
</dbReference>
<dbReference type="PANTHER" id="PTHR12126:SF11">
    <property type="entry name" value="NADH DEHYDROGENASE [UBIQUINONE] 1 ALPHA SUBCOMPLEX SUBUNIT 9, MITOCHONDRIAL"/>
    <property type="match status" value="1"/>
</dbReference>
<feature type="domain" description="NAD(P)-binding" evidence="1">
    <location>
        <begin position="7"/>
        <end position="127"/>
    </location>
</feature>
<name>A0A841ANX7_9MICO</name>
<dbReference type="InterPro" id="IPR051207">
    <property type="entry name" value="ComplexI_NDUFA9_subunit"/>
</dbReference>
<dbReference type="GO" id="GO:0044877">
    <property type="term" value="F:protein-containing complex binding"/>
    <property type="evidence" value="ECO:0007669"/>
    <property type="project" value="TreeGrafter"/>
</dbReference>
<protein>
    <submittedName>
        <fullName evidence="2">Uncharacterized protein YbjT (DUF2867 family)</fullName>
    </submittedName>
</protein>
<evidence type="ECO:0000313" key="2">
    <source>
        <dbReference type="EMBL" id="MBB5843396.1"/>
    </source>
</evidence>
<dbReference type="Gene3D" id="3.40.50.720">
    <property type="entry name" value="NAD(P)-binding Rossmann-like Domain"/>
    <property type="match status" value="1"/>
</dbReference>
<dbReference type="AlphaFoldDB" id="A0A841ANX7"/>
<reference evidence="2 3" key="1">
    <citation type="submission" date="2020-08" db="EMBL/GenBank/DDBJ databases">
        <title>Sequencing the genomes of 1000 actinobacteria strains.</title>
        <authorList>
            <person name="Klenk H.-P."/>
        </authorList>
    </citation>
    <scope>NUCLEOTIDE SEQUENCE [LARGE SCALE GENOMIC DNA]</scope>
    <source>
        <strain evidence="2 3">DSM 105784</strain>
    </source>
</reference>
<dbReference type="Pfam" id="PF13460">
    <property type="entry name" value="NAD_binding_10"/>
    <property type="match status" value="1"/>
</dbReference>
<accession>A0A841ANX7</accession>
<dbReference type="RefSeq" id="WP_184236053.1">
    <property type="nucleotide sequence ID" value="NZ_JACHMJ010000001.1"/>
</dbReference>
<evidence type="ECO:0000313" key="3">
    <source>
        <dbReference type="Proteomes" id="UP000536685"/>
    </source>
</evidence>
<evidence type="ECO:0000259" key="1">
    <source>
        <dbReference type="Pfam" id="PF13460"/>
    </source>
</evidence>
<dbReference type="InterPro" id="IPR016040">
    <property type="entry name" value="NAD(P)-bd_dom"/>
</dbReference>
<comment type="caution">
    <text evidence="2">The sequence shown here is derived from an EMBL/GenBank/DDBJ whole genome shotgun (WGS) entry which is preliminary data.</text>
</comment>
<dbReference type="PANTHER" id="PTHR12126">
    <property type="entry name" value="NADH-UBIQUINONE OXIDOREDUCTASE 39 KDA SUBUNIT-RELATED"/>
    <property type="match status" value="1"/>
</dbReference>
<proteinExistence type="predicted"/>
<dbReference type="EMBL" id="JACHMJ010000001">
    <property type="protein sequence ID" value="MBB5843396.1"/>
    <property type="molecule type" value="Genomic_DNA"/>
</dbReference>
<dbReference type="Proteomes" id="UP000536685">
    <property type="component" value="Unassembled WGS sequence"/>
</dbReference>
<dbReference type="SUPFAM" id="SSF51735">
    <property type="entry name" value="NAD(P)-binding Rossmann-fold domains"/>
    <property type="match status" value="1"/>
</dbReference>
<sequence>MVTLVTGGTGTLGRELVPLLRSRDVETAVLSRSEHPEFRTGDLAAGSGISAALDGVDTVVHLAAGKNQETEARTLLAACEAAGVGHIVFISIAGIDDIPFPYYRAKLAAEKALLAGSVPVSVLRTTQFHSFAAAPFLAQKRLPVLLSPRLSIQPIDTRVVAEQLADLAGGDPRGRVPDLGGPEVLTGDDLARAVSTRYGWRKPILPVAIPGRTWAAFAAGHHLVPQNRSGGRTFAEYLAAQ</sequence>
<organism evidence="2 3">
    <name type="scientific">Conyzicola lurida</name>
    <dbReference type="NCBI Taxonomy" id="1172621"/>
    <lineage>
        <taxon>Bacteria</taxon>
        <taxon>Bacillati</taxon>
        <taxon>Actinomycetota</taxon>
        <taxon>Actinomycetes</taxon>
        <taxon>Micrococcales</taxon>
        <taxon>Microbacteriaceae</taxon>
        <taxon>Conyzicola</taxon>
    </lineage>
</organism>